<evidence type="ECO:0000256" key="6">
    <source>
        <dbReference type="ARBA" id="ARBA00022833"/>
    </source>
</evidence>
<dbReference type="SUPFAM" id="SSF63411">
    <property type="entry name" value="LuxS/MPP-like metallohydrolase"/>
    <property type="match status" value="1"/>
</dbReference>
<dbReference type="InterPro" id="IPR007863">
    <property type="entry name" value="Peptidase_M16_C"/>
</dbReference>
<dbReference type="AlphaFoldDB" id="A0A382LWU1"/>
<protein>
    <recommendedName>
        <fullName evidence="11">Peptidase M16 N-terminal domain-containing protein</fullName>
    </recommendedName>
</protein>
<keyword evidence="5" id="KW-0378">Hydrolase</keyword>
<evidence type="ECO:0000259" key="9">
    <source>
        <dbReference type="Pfam" id="PF05193"/>
    </source>
</evidence>
<keyword evidence="6" id="KW-0862">Zinc</keyword>
<keyword evidence="4" id="KW-0479">Metal-binding</keyword>
<dbReference type="InterPro" id="IPR001431">
    <property type="entry name" value="Pept_M16_Zn_BS"/>
</dbReference>
<dbReference type="EMBL" id="UINC01088805">
    <property type="protein sequence ID" value="SVC39351.1"/>
    <property type="molecule type" value="Genomic_DNA"/>
</dbReference>
<dbReference type="GO" id="GO:0004222">
    <property type="term" value="F:metalloendopeptidase activity"/>
    <property type="evidence" value="ECO:0007669"/>
    <property type="project" value="InterPro"/>
</dbReference>
<accession>A0A382LWU1</accession>
<dbReference type="GO" id="GO:0046872">
    <property type="term" value="F:metal ion binding"/>
    <property type="evidence" value="ECO:0007669"/>
    <property type="project" value="UniProtKB-KW"/>
</dbReference>
<dbReference type="Pfam" id="PF05193">
    <property type="entry name" value="Peptidase_M16_C"/>
    <property type="match status" value="1"/>
</dbReference>
<proteinExistence type="inferred from homology"/>
<keyword evidence="7" id="KW-0482">Metalloprotease</keyword>
<comment type="cofactor">
    <cofactor evidence="1">
        <name>Zn(2+)</name>
        <dbReference type="ChEBI" id="CHEBI:29105"/>
    </cofactor>
</comment>
<organism evidence="10">
    <name type="scientific">marine metagenome</name>
    <dbReference type="NCBI Taxonomy" id="408172"/>
    <lineage>
        <taxon>unclassified sequences</taxon>
        <taxon>metagenomes</taxon>
        <taxon>ecological metagenomes</taxon>
    </lineage>
</organism>
<comment type="similarity">
    <text evidence="2">Belongs to the peptidase M16 family.</text>
</comment>
<dbReference type="PANTHER" id="PTHR43690">
    <property type="entry name" value="NARDILYSIN"/>
    <property type="match status" value="1"/>
</dbReference>
<dbReference type="InterPro" id="IPR050626">
    <property type="entry name" value="Peptidase_M16"/>
</dbReference>
<dbReference type="PROSITE" id="PS00143">
    <property type="entry name" value="INSULINASE"/>
    <property type="match status" value="1"/>
</dbReference>
<evidence type="ECO:0000256" key="4">
    <source>
        <dbReference type="ARBA" id="ARBA00022723"/>
    </source>
</evidence>
<dbReference type="Pfam" id="PF00675">
    <property type="entry name" value="Peptidase_M16"/>
    <property type="match status" value="1"/>
</dbReference>
<dbReference type="InterPro" id="IPR011249">
    <property type="entry name" value="Metalloenz_LuxS/M16"/>
</dbReference>
<evidence type="ECO:0000256" key="7">
    <source>
        <dbReference type="ARBA" id="ARBA00023049"/>
    </source>
</evidence>
<evidence type="ECO:0000256" key="5">
    <source>
        <dbReference type="ARBA" id="ARBA00022801"/>
    </source>
</evidence>
<evidence type="ECO:0000313" key="10">
    <source>
        <dbReference type="EMBL" id="SVC39351.1"/>
    </source>
</evidence>
<evidence type="ECO:0000256" key="1">
    <source>
        <dbReference type="ARBA" id="ARBA00001947"/>
    </source>
</evidence>
<keyword evidence="3" id="KW-0645">Protease</keyword>
<evidence type="ECO:0000259" key="8">
    <source>
        <dbReference type="Pfam" id="PF00675"/>
    </source>
</evidence>
<dbReference type="GO" id="GO:0006508">
    <property type="term" value="P:proteolysis"/>
    <property type="evidence" value="ECO:0007669"/>
    <property type="project" value="UniProtKB-KW"/>
</dbReference>
<sequence length="316" mass="36477">MIKNVFLVKRHPSSKSEPTRILQYSLVMQTKTDFLRRAMNILNLFLLSIVFLSFGHPTTMASSLDNTDSRHPQRQYRRFLLPNQMKVFLISDPALQRGAASMTVGTGSIHDPHDVQGLAHFLEHMLFLGTEKYPDAGSYQKFVSIHDGFSNAFTAEERTNYHFEIAPDHLDEALDRFSEFFVSPLFNPELVQREMKAVDSEHSKNLSNDFRRIFQVKREAYDLGHPALHFATGNLQTLSGVTREVLLNFYQKHYSSNRMTLAVAGPQDLDTLQEWVAGRFNQVKNRHLTALKLPETFLTQKEQFRLMRIKTVKDSR</sequence>
<evidence type="ECO:0008006" key="11">
    <source>
        <dbReference type="Google" id="ProtNLM"/>
    </source>
</evidence>
<dbReference type="FunFam" id="3.30.830.10:FF:000012">
    <property type="entry name" value="Protease 3"/>
    <property type="match status" value="1"/>
</dbReference>
<feature type="non-terminal residue" evidence="10">
    <location>
        <position position="316"/>
    </location>
</feature>
<feature type="domain" description="Peptidase M16 C-terminal" evidence="9">
    <location>
        <begin position="241"/>
        <end position="296"/>
    </location>
</feature>
<name>A0A382LWU1_9ZZZZ</name>
<gene>
    <name evidence="10" type="ORF">METZ01_LOCUS292205</name>
</gene>
<feature type="domain" description="Peptidase M16 N-terminal" evidence="8">
    <location>
        <begin position="87"/>
        <end position="219"/>
    </location>
</feature>
<evidence type="ECO:0000256" key="2">
    <source>
        <dbReference type="ARBA" id="ARBA00007261"/>
    </source>
</evidence>
<reference evidence="10" key="1">
    <citation type="submission" date="2018-05" db="EMBL/GenBank/DDBJ databases">
        <authorList>
            <person name="Lanie J.A."/>
            <person name="Ng W.-L."/>
            <person name="Kazmierczak K.M."/>
            <person name="Andrzejewski T.M."/>
            <person name="Davidsen T.M."/>
            <person name="Wayne K.J."/>
            <person name="Tettelin H."/>
            <person name="Glass J.I."/>
            <person name="Rusch D."/>
            <person name="Podicherti R."/>
            <person name="Tsui H.-C.T."/>
            <person name="Winkler M.E."/>
        </authorList>
    </citation>
    <scope>NUCLEOTIDE SEQUENCE</scope>
</reference>
<evidence type="ECO:0000256" key="3">
    <source>
        <dbReference type="ARBA" id="ARBA00022670"/>
    </source>
</evidence>
<dbReference type="PANTHER" id="PTHR43690:SF18">
    <property type="entry name" value="INSULIN-DEGRADING ENZYME-RELATED"/>
    <property type="match status" value="1"/>
</dbReference>
<dbReference type="InterPro" id="IPR011765">
    <property type="entry name" value="Pept_M16_N"/>
</dbReference>
<dbReference type="Gene3D" id="3.30.830.10">
    <property type="entry name" value="Metalloenzyme, LuxS/M16 peptidase-like"/>
    <property type="match status" value="1"/>
</dbReference>